<comment type="similarity">
    <text evidence="2 9">Belongs to the sulfotransferase 2 family.</text>
</comment>
<dbReference type="GO" id="GO:0016051">
    <property type="term" value="P:carbohydrate biosynthetic process"/>
    <property type="evidence" value="ECO:0007669"/>
    <property type="project" value="InterPro"/>
</dbReference>
<evidence type="ECO:0000256" key="3">
    <source>
        <dbReference type="ARBA" id="ARBA00022679"/>
    </source>
</evidence>
<evidence type="ECO:0000256" key="2">
    <source>
        <dbReference type="ARBA" id="ARBA00006339"/>
    </source>
</evidence>
<protein>
    <recommendedName>
        <fullName evidence="9">Carbohydrate sulfotransferase</fullName>
        <ecNumber evidence="9">2.8.2.-</ecNumber>
    </recommendedName>
</protein>
<keyword evidence="9" id="KW-0735">Signal-anchor</keyword>
<reference evidence="10" key="1">
    <citation type="journal article" date="2023" name="Mol. Biol. Evol.">
        <title>Third-Generation Sequencing Reveals the Adaptive Role of the Epigenome in Three Deep-Sea Polychaetes.</title>
        <authorList>
            <person name="Perez M."/>
            <person name="Aroh O."/>
            <person name="Sun Y."/>
            <person name="Lan Y."/>
            <person name="Juniper S.K."/>
            <person name="Young C.R."/>
            <person name="Angers B."/>
            <person name="Qian P.Y."/>
        </authorList>
    </citation>
    <scope>NUCLEOTIDE SEQUENCE</scope>
    <source>
        <strain evidence="10">P08H-3</strain>
    </source>
</reference>
<proteinExistence type="inferred from homology"/>
<gene>
    <name evidence="10" type="ORF">LSH36_732g01058</name>
</gene>
<keyword evidence="8 9" id="KW-0325">Glycoprotein</keyword>
<dbReference type="EMBL" id="JAODUP010000732">
    <property type="protein sequence ID" value="KAK2144776.1"/>
    <property type="molecule type" value="Genomic_DNA"/>
</dbReference>
<dbReference type="GO" id="GO:0000139">
    <property type="term" value="C:Golgi membrane"/>
    <property type="evidence" value="ECO:0007669"/>
    <property type="project" value="UniProtKB-SubCell"/>
</dbReference>
<dbReference type="InterPro" id="IPR018011">
    <property type="entry name" value="Carb_sulfotrans_8-10"/>
</dbReference>
<dbReference type="GO" id="GO:0008146">
    <property type="term" value="F:sulfotransferase activity"/>
    <property type="evidence" value="ECO:0007669"/>
    <property type="project" value="InterPro"/>
</dbReference>
<evidence type="ECO:0000256" key="4">
    <source>
        <dbReference type="ARBA" id="ARBA00022692"/>
    </source>
</evidence>
<keyword evidence="4" id="KW-0812">Transmembrane</keyword>
<dbReference type="AlphaFoldDB" id="A0AAD9MUX9"/>
<name>A0AAD9MUX9_9ANNE</name>
<dbReference type="PANTHER" id="PTHR12137">
    <property type="entry name" value="CARBOHYDRATE SULFOTRANSFERASE"/>
    <property type="match status" value="1"/>
</dbReference>
<evidence type="ECO:0000256" key="5">
    <source>
        <dbReference type="ARBA" id="ARBA00022989"/>
    </source>
</evidence>
<comment type="subcellular location">
    <subcellularLocation>
        <location evidence="1 9">Golgi apparatus membrane</location>
        <topology evidence="1 9">Single-pass type II membrane protein</topology>
    </subcellularLocation>
</comment>
<dbReference type="Pfam" id="PF03567">
    <property type="entry name" value="Sulfotransfer_2"/>
    <property type="match status" value="1"/>
</dbReference>
<keyword evidence="11" id="KW-1185">Reference proteome</keyword>
<evidence type="ECO:0000313" key="11">
    <source>
        <dbReference type="Proteomes" id="UP001208570"/>
    </source>
</evidence>
<accession>A0AAD9MUX9</accession>
<dbReference type="PANTHER" id="PTHR12137:SF54">
    <property type="entry name" value="CARBOHYDRATE SULFOTRANSFERASE"/>
    <property type="match status" value="1"/>
</dbReference>
<keyword evidence="3 9" id="KW-0808">Transferase</keyword>
<dbReference type="InterPro" id="IPR005331">
    <property type="entry name" value="Sulfotransferase"/>
</dbReference>
<comment type="caution">
    <text evidence="10">The sequence shown here is derived from an EMBL/GenBank/DDBJ whole genome shotgun (WGS) entry which is preliminary data.</text>
</comment>
<evidence type="ECO:0000313" key="10">
    <source>
        <dbReference type="EMBL" id="KAK2144776.1"/>
    </source>
</evidence>
<organism evidence="10 11">
    <name type="scientific">Paralvinella palmiformis</name>
    <dbReference type="NCBI Taxonomy" id="53620"/>
    <lineage>
        <taxon>Eukaryota</taxon>
        <taxon>Metazoa</taxon>
        <taxon>Spiralia</taxon>
        <taxon>Lophotrochozoa</taxon>
        <taxon>Annelida</taxon>
        <taxon>Polychaeta</taxon>
        <taxon>Sedentaria</taxon>
        <taxon>Canalipalpata</taxon>
        <taxon>Terebellida</taxon>
        <taxon>Terebelliformia</taxon>
        <taxon>Alvinellidae</taxon>
        <taxon>Paralvinella</taxon>
    </lineage>
</organism>
<evidence type="ECO:0000256" key="6">
    <source>
        <dbReference type="ARBA" id="ARBA00023034"/>
    </source>
</evidence>
<dbReference type="EC" id="2.8.2.-" evidence="9"/>
<sequence>MRTKLCVVIIGGVLFTFVLFSLHSTSLLTQRVMAMFTTNNSVIFAAHKDEDDGYLPFNKSAIISSLSVPGVRRIQANRQRRLQSVCKQFGRGRDVLNRDSIVDSDLSRIYVDDKYRFLYCEVPKVACTNWKRILLILTGKMNTTDPERLPSNLVHTDYQTNYLRTLNAYEPEEIALRIRRYYKFMFVREPLERILSAYRNKFVNRLNQRYPLRYGGKIISRYRKKPTNHSLLYGDDVRFSEFVQYLLHLKANSVFDVHWRPFYQICHPCWLRYNFIGKYETLDDDVNFILEELGVRHLLNFPEKPRSKTSKTVDILKSMFANISSEAIHDLWRLYSVDYSLFGYPYPDL</sequence>
<keyword evidence="6 9" id="KW-0333">Golgi apparatus</keyword>
<evidence type="ECO:0000256" key="7">
    <source>
        <dbReference type="ARBA" id="ARBA00023136"/>
    </source>
</evidence>
<evidence type="ECO:0000256" key="1">
    <source>
        <dbReference type="ARBA" id="ARBA00004323"/>
    </source>
</evidence>
<evidence type="ECO:0000256" key="9">
    <source>
        <dbReference type="RuleBase" id="RU364020"/>
    </source>
</evidence>
<keyword evidence="9" id="KW-0119">Carbohydrate metabolism</keyword>
<keyword evidence="5" id="KW-1133">Transmembrane helix</keyword>
<dbReference type="Proteomes" id="UP001208570">
    <property type="component" value="Unassembled WGS sequence"/>
</dbReference>
<evidence type="ECO:0000256" key="8">
    <source>
        <dbReference type="ARBA" id="ARBA00023180"/>
    </source>
</evidence>
<keyword evidence="7" id="KW-0472">Membrane</keyword>